<dbReference type="PANTHER" id="PTHR43133:SF46">
    <property type="entry name" value="RNA POLYMERASE SIGMA-70 FACTOR ECF SUBFAMILY"/>
    <property type="match status" value="1"/>
</dbReference>
<dbReference type="InterPro" id="IPR014284">
    <property type="entry name" value="RNA_pol_sigma-70_dom"/>
</dbReference>
<dbReference type="InterPro" id="IPR039425">
    <property type="entry name" value="RNA_pol_sigma-70-like"/>
</dbReference>
<dbReference type="InterPro" id="IPR013324">
    <property type="entry name" value="RNA_pol_sigma_r3/r4-like"/>
</dbReference>
<name>A0ABW8XTL8_9FLAO</name>
<comment type="caution">
    <text evidence="7">The sequence shown here is derived from an EMBL/GenBank/DDBJ whole genome shotgun (WGS) entry which is preliminary data.</text>
</comment>
<dbReference type="SUPFAM" id="SSF88946">
    <property type="entry name" value="Sigma2 domain of RNA polymerase sigma factors"/>
    <property type="match status" value="1"/>
</dbReference>
<keyword evidence="3" id="KW-0731">Sigma factor</keyword>
<feature type="domain" description="RNA polymerase sigma-70 region 2" evidence="5">
    <location>
        <begin position="24"/>
        <end position="89"/>
    </location>
</feature>
<dbReference type="Pfam" id="PF08281">
    <property type="entry name" value="Sigma70_r4_2"/>
    <property type="match status" value="1"/>
</dbReference>
<evidence type="ECO:0000313" key="8">
    <source>
        <dbReference type="Proteomes" id="UP001629260"/>
    </source>
</evidence>
<dbReference type="EMBL" id="JBELQA010000005">
    <property type="protein sequence ID" value="MFL9831224.1"/>
    <property type="molecule type" value="Genomic_DNA"/>
</dbReference>
<evidence type="ECO:0000259" key="5">
    <source>
        <dbReference type="Pfam" id="PF04542"/>
    </source>
</evidence>
<dbReference type="InterPro" id="IPR036388">
    <property type="entry name" value="WH-like_DNA-bd_sf"/>
</dbReference>
<comment type="similarity">
    <text evidence="1">Belongs to the sigma-70 factor family. ECF subfamily.</text>
</comment>
<dbReference type="RefSeq" id="WP_408081851.1">
    <property type="nucleotide sequence ID" value="NZ_JBELQA010000005.1"/>
</dbReference>
<proteinExistence type="inferred from homology"/>
<dbReference type="InterPro" id="IPR014327">
    <property type="entry name" value="RNA_pol_sigma70_bacteroid"/>
</dbReference>
<gene>
    <name evidence="7" type="ORF">ABS764_10235</name>
</gene>
<dbReference type="NCBIfam" id="TIGR02937">
    <property type="entry name" value="sigma70-ECF"/>
    <property type="match status" value="1"/>
</dbReference>
<evidence type="ECO:0000256" key="3">
    <source>
        <dbReference type="ARBA" id="ARBA00023082"/>
    </source>
</evidence>
<reference evidence="7 8" key="1">
    <citation type="submission" date="2024-06" db="EMBL/GenBank/DDBJ databases">
        <authorList>
            <person name="Kaempfer P."/>
            <person name="Viver T."/>
        </authorList>
    </citation>
    <scope>NUCLEOTIDE SEQUENCE [LARGE SCALE GENOMIC DNA]</scope>
    <source>
        <strain evidence="7 8">ST-87</strain>
    </source>
</reference>
<dbReference type="PANTHER" id="PTHR43133">
    <property type="entry name" value="RNA POLYMERASE ECF-TYPE SIGMA FACTO"/>
    <property type="match status" value="1"/>
</dbReference>
<dbReference type="InterPro" id="IPR013249">
    <property type="entry name" value="RNA_pol_sigma70_r4_t2"/>
</dbReference>
<dbReference type="SUPFAM" id="SSF88659">
    <property type="entry name" value="Sigma3 and sigma4 domains of RNA polymerase sigma factors"/>
    <property type="match status" value="1"/>
</dbReference>
<dbReference type="Pfam" id="PF04542">
    <property type="entry name" value="Sigma70_r2"/>
    <property type="match status" value="1"/>
</dbReference>
<dbReference type="Gene3D" id="1.10.1740.10">
    <property type="match status" value="1"/>
</dbReference>
<dbReference type="InterPro" id="IPR013325">
    <property type="entry name" value="RNA_pol_sigma_r2"/>
</dbReference>
<feature type="domain" description="RNA polymerase sigma factor 70 region 4 type 2" evidence="6">
    <location>
        <begin position="127"/>
        <end position="174"/>
    </location>
</feature>
<keyword evidence="2" id="KW-0805">Transcription regulation</keyword>
<dbReference type="NCBIfam" id="TIGR02985">
    <property type="entry name" value="Sig70_bacteroi1"/>
    <property type="match status" value="1"/>
</dbReference>
<dbReference type="Gene3D" id="1.10.10.10">
    <property type="entry name" value="Winged helix-like DNA-binding domain superfamily/Winged helix DNA-binding domain"/>
    <property type="match status" value="1"/>
</dbReference>
<keyword evidence="4" id="KW-0804">Transcription</keyword>
<evidence type="ECO:0000256" key="2">
    <source>
        <dbReference type="ARBA" id="ARBA00023015"/>
    </source>
</evidence>
<evidence type="ECO:0000256" key="4">
    <source>
        <dbReference type="ARBA" id="ARBA00023163"/>
    </source>
</evidence>
<evidence type="ECO:0000313" key="7">
    <source>
        <dbReference type="EMBL" id="MFL9831224.1"/>
    </source>
</evidence>
<keyword evidence="8" id="KW-1185">Reference proteome</keyword>
<dbReference type="InterPro" id="IPR007627">
    <property type="entry name" value="RNA_pol_sigma70_r2"/>
</dbReference>
<accession>A0ABW8XTL8</accession>
<evidence type="ECO:0000256" key="1">
    <source>
        <dbReference type="ARBA" id="ARBA00010641"/>
    </source>
</evidence>
<organism evidence="7 8">
    <name type="scientific">Flavobacterium plantiphilum</name>
    <dbReference type="NCBI Taxonomy" id="3163297"/>
    <lineage>
        <taxon>Bacteria</taxon>
        <taxon>Pseudomonadati</taxon>
        <taxon>Bacteroidota</taxon>
        <taxon>Flavobacteriia</taxon>
        <taxon>Flavobacteriales</taxon>
        <taxon>Flavobacteriaceae</taxon>
        <taxon>Flavobacterium</taxon>
    </lineage>
</organism>
<evidence type="ECO:0000259" key="6">
    <source>
        <dbReference type="Pfam" id="PF08281"/>
    </source>
</evidence>
<dbReference type="Proteomes" id="UP001629260">
    <property type="component" value="Unassembled WGS sequence"/>
</dbReference>
<protein>
    <submittedName>
        <fullName evidence="7">RNA polymerase sigma-70 factor</fullName>
    </submittedName>
</protein>
<sequence>MKTSIIKEKARTYNLSDYSDFKSLYRDFWKKLYAICYSKTSNKEASEDMVQDIFISLWNRRNKLVITSSIEHYLIKSAKLKVIDYYRIQSSAKENNLLECNLCEHPEFDKEFLQQNEALYQFLEQDVELIVSDLPCQCQKVYRLSREEQMSTTEIADNLNISPKTVKNHLTKALGLIRKNIPSFYAITLLHHLL</sequence>